<feature type="compositionally biased region" description="Low complexity" evidence="9">
    <location>
        <begin position="255"/>
        <end position="267"/>
    </location>
</feature>
<keyword evidence="2" id="KW-0479">Metal-binding</keyword>
<comment type="caution">
    <text evidence="11">The sequence shown here is derived from an EMBL/GenBank/DDBJ whole genome shotgun (WGS) entry which is preliminary data.</text>
</comment>
<feature type="region of interest" description="Disordered" evidence="9">
    <location>
        <begin position="1"/>
        <end position="53"/>
    </location>
</feature>
<evidence type="ECO:0000256" key="9">
    <source>
        <dbReference type="SAM" id="MobiDB-lite"/>
    </source>
</evidence>
<dbReference type="InterPro" id="IPR011990">
    <property type="entry name" value="TPR-like_helical_dom_sf"/>
</dbReference>
<evidence type="ECO:0000259" key="10">
    <source>
        <dbReference type="Pfam" id="PF24990"/>
    </source>
</evidence>
<evidence type="ECO:0000256" key="4">
    <source>
        <dbReference type="ARBA" id="ARBA00023163"/>
    </source>
</evidence>
<evidence type="ECO:0000313" key="11">
    <source>
        <dbReference type="EMBL" id="KAF3811903.1"/>
    </source>
</evidence>
<evidence type="ECO:0000256" key="1">
    <source>
        <dbReference type="ARBA" id="ARBA00004123"/>
    </source>
</evidence>
<dbReference type="GO" id="GO:0090173">
    <property type="term" value="P:regulation of synaptonemal complex assembly"/>
    <property type="evidence" value="ECO:0007669"/>
    <property type="project" value="InterPro"/>
</dbReference>
<dbReference type="InterPro" id="IPR039057">
    <property type="entry name" value="Spo22/ZIP4"/>
</dbReference>
<feature type="compositionally biased region" description="Basic and acidic residues" evidence="9">
    <location>
        <begin position="1"/>
        <end position="26"/>
    </location>
</feature>
<comment type="subcellular location">
    <subcellularLocation>
        <location evidence="1">Nucleus</location>
    </subcellularLocation>
</comment>
<dbReference type="Pfam" id="PF08631">
    <property type="entry name" value="SPO22"/>
    <property type="match status" value="1"/>
</dbReference>
<dbReference type="InterPro" id="IPR019734">
    <property type="entry name" value="TPR_rpt"/>
</dbReference>
<evidence type="ECO:0000256" key="3">
    <source>
        <dbReference type="ARBA" id="ARBA00023015"/>
    </source>
</evidence>
<dbReference type="Pfam" id="PF24990">
    <property type="entry name" value="PAS_13"/>
    <property type="match status" value="1"/>
</dbReference>
<dbReference type="PANTHER" id="PTHR40375">
    <property type="entry name" value="SPORULATION-SPECIFIC PROTEIN 22"/>
    <property type="match status" value="1"/>
</dbReference>
<dbReference type="GO" id="GO:0046872">
    <property type="term" value="F:metal ion binding"/>
    <property type="evidence" value="ECO:0007669"/>
    <property type="project" value="UniProtKB-KW"/>
</dbReference>
<dbReference type="InterPro" id="IPR013940">
    <property type="entry name" value="Spo22/ZIP4/TEX11"/>
</dbReference>
<dbReference type="SUPFAM" id="SSF48452">
    <property type="entry name" value="TPR-like"/>
    <property type="match status" value="1"/>
</dbReference>
<gene>
    <name evidence="11" type="ORF">GCG54_00003652</name>
</gene>
<accession>A0A8H4CXF2</accession>
<feature type="region of interest" description="Disordered" evidence="9">
    <location>
        <begin position="234"/>
        <end position="267"/>
    </location>
</feature>
<keyword evidence="8" id="KW-0802">TPR repeat</keyword>
<reference evidence="11" key="2">
    <citation type="submission" date="2020-03" db="EMBL/GenBank/DDBJ databases">
        <authorList>
            <person name="Fu F.-F."/>
            <person name="Chen J."/>
        </authorList>
    </citation>
    <scope>NUCLEOTIDE SEQUENCE</scope>
    <source>
        <strain evidence="11">Lc1</strain>
    </source>
</reference>
<dbReference type="PANTHER" id="PTHR40375:SF2">
    <property type="entry name" value="SPORULATION-SPECIFIC PROTEIN 22"/>
    <property type="match status" value="1"/>
</dbReference>
<dbReference type="GO" id="GO:0051321">
    <property type="term" value="P:meiotic cell cycle"/>
    <property type="evidence" value="ECO:0007669"/>
    <property type="project" value="UniProtKB-KW"/>
</dbReference>
<keyword evidence="3" id="KW-0805">Transcription regulation</keyword>
<evidence type="ECO:0000256" key="8">
    <source>
        <dbReference type="PROSITE-ProRule" id="PRU00339"/>
    </source>
</evidence>
<feature type="domain" description="ERT1/acuK family PAS" evidence="10">
    <location>
        <begin position="414"/>
        <end position="487"/>
    </location>
</feature>
<dbReference type="InterPro" id="IPR056751">
    <property type="entry name" value="PAS_13"/>
</dbReference>
<dbReference type="EMBL" id="WVTB01000005">
    <property type="protein sequence ID" value="KAF3811903.1"/>
    <property type="molecule type" value="Genomic_DNA"/>
</dbReference>
<keyword evidence="4" id="KW-0804">Transcription</keyword>
<dbReference type="GeneID" id="69010810"/>
<feature type="compositionally biased region" description="Basic residues" evidence="9">
    <location>
        <begin position="35"/>
        <end position="44"/>
    </location>
</feature>
<keyword evidence="6" id="KW-0469">Meiosis</keyword>
<reference evidence="11" key="1">
    <citation type="journal article" date="2020" name="Phytopathology">
        <title>Genome sequence and comparative analysis of Colletotrichum gloeosporioides isolated from Liriodendron leaves.</title>
        <authorList>
            <person name="Fu F.F."/>
            <person name="Hao Z."/>
            <person name="Wang P."/>
            <person name="Lu Y."/>
            <person name="Xue L.J."/>
            <person name="Wei G."/>
            <person name="Tian Y."/>
            <person name="Baishi H."/>
            <person name="Xu H."/>
            <person name="Shi J."/>
            <person name="Cheng T."/>
            <person name="Wang G."/>
            <person name="Yi Y."/>
            <person name="Chen J."/>
        </authorList>
    </citation>
    <scope>NUCLEOTIDE SEQUENCE</scope>
    <source>
        <strain evidence="11">Lc1</strain>
    </source>
</reference>
<dbReference type="Gene3D" id="1.25.40.10">
    <property type="entry name" value="Tetratricopeptide repeat domain"/>
    <property type="match status" value="1"/>
</dbReference>
<organism evidence="11 12">
    <name type="scientific">Colletotrichum gloeosporioides</name>
    <name type="common">Anthracnose fungus</name>
    <name type="synonym">Glomerella cingulata</name>
    <dbReference type="NCBI Taxonomy" id="474922"/>
    <lineage>
        <taxon>Eukaryota</taxon>
        <taxon>Fungi</taxon>
        <taxon>Dikarya</taxon>
        <taxon>Ascomycota</taxon>
        <taxon>Pezizomycotina</taxon>
        <taxon>Sordariomycetes</taxon>
        <taxon>Hypocreomycetidae</taxon>
        <taxon>Glomerellales</taxon>
        <taxon>Glomerellaceae</taxon>
        <taxon>Colletotrichum</taxon>
        <taxon>Colletotrichum gloeosporioides species complex</taxon>
    </lineage>
</organism>
<evidence type="ECO:0000313" key="12">
    <source>
        <dbReference type="Proteomes" id="UP000613401"/>
    </source>
</evidence>
<dbReference type="RefSeq" id="XP_045271062.1">
    <property type="nucleotide sequence ID" value="XM_045403722.1"/>
</dbReference>
<sequence length="1508" mass="169247">MDKNGAKDVKSESQDEHKEKRDKPENGNHVQPSKSPKKRRKFAAVHRVPSAGSPARVTTLANLCFPSQLAYIAGDLCIKRNIGHLCHDEPRDPDSKKAKSSHAASAVDDSESTQTELAARGSIDQSAAGSMGPPPPFDRKASAAFGAAVLGQGNPLHLVSPSSVSGMPGNGSNMNQFAGFSDAWLTAQNHYHDMQSYHPNNYMIAPEVTHEFNLLNDFLQTSLLDDGGILSDESQNSPAFSRSAGANDMLPTFGNNSNNNGAANSNSNRATAANALSQMLPPPNLEQGKSISRPGSVVQGDNKDKAREYYLQAADPSGNDTPEERMDRVLKAKYEAGLLKPFNYVKGYARLGTYLDSHIAPSSKQKILRTIDRFRPKFREKAQALTDMELLYVEMWFEKQLMEYDRVFASMAVPACCWRRTGEIFRGNNEMAELLHVPVENLRDGKISLHEILTEESLVRYWEEFGTIAFDPAHDTLLTACTLKSPDDKSTDPVINCCFSFMIQRDNHKIPTLIIGNFLPNDLPARPRSIQYASQRPAKAVGLPQAGINKPSQARECRKDNPAHRFVIPLCCSAIRVLIDEAFADNLLKRLPEARDPPAIDTLHEELMKKLNNTHGFPNLPRGKSRSQRNELDRKGTELWNLCTRLRRDEMPGEPPTRKKLLLRARVFAFLMIDIARFWKVAEDARPEDWMPLADVVHLMRLALKAGKMCLDDCGAKFANTVFLKASNYSDLLGRLTQTMLGPDDLAECKRLESEYYILRTAMCWKEGNLNVADFMYDKGQPTIQTLDPGSAELLAEVLFEIGKDFSKKGDFKMAVKWLERAYDIINSQELDRLSREALELRLSVCQAHIHALLGMNTPEALQKAQDLVSYVEQEVGEQPVVLLLRLELLQKAPAEVFDVEAYADILKHMVQRFNFSEAHFKLLIHHARKLHDKSPSMALRMVNGMLKSNIVSSGQYEWVERLVLLRLWMEESQRDSELAIDELMNVLRGVEANLTQPFGASAAVAALTIMWKKIEVNYNQGHFQLAEGWCRIALQSIFENGGPANRSRLCRKLILCALNRNNTEGARQIFHEMPGAARNETMTRYLMYKVALQTRDHDLAADCLERIGAGAAQDPNFLYACVLEAQKARDKICAGQAMRQLLERHEFNEDSPIHLPALLRSNIRISVAAVEGEKSSARNACIEEVASLFEQAARAVQRDPRDKEGHRLFTVRELDWLCQNAYNLGLKNSSNWDLYPVLRLFASCLEIINHYPSDLPTDSMVDLRFRTMFSHFVMAAGKISIARTEDNTEKQLQCYLDARKHVKAYDGLFQVQVTAADALTKKDLNIKLAALLVFDFEAALALKDYDGLGEILQLARSCKDVRSWKAIGDLALGGKLPGDKLYSTLGIVVNEIWELESIKCDKLAKYTRCMFQAVRLLDAESGQKVILQAIGVAKSAKETPNPYPTEELEWLATTAFNQAVDCYNERRYEECQTWADLATNLAHYASDGGALERQCHEKRAKLDFDMK</sequence>
<feature type="region of interest" description="Disordered" evidence="9">
    <location>
        <begin position="89"/>
        <end position="138"/>
    </location>
</feature>
<evidence type="ECO:0000256" key="7">
    <source>
        <dbReference type="ARBA" id="ARBA00031845"/>
    </source>
</evidence>
<keyword evidence="5" id="KW-0539">Nucleus</keyword>
<dbReference type="PROSITE" id="PS50005">
    <property type="entry name" value="TPR"/>
    <property type="match status" value="1"/>
</dbReference>
<keyword evidence="12" id="KW-1185">Reference proteome</keyword>
<name>A0A8H4CXF2_COLGL</name>
<evidence type="ECO:0000256" key="2">
    <source>
        <dbReference type="ARBA" id="ARBA00022723"/>
    </source>
</evidence>
<dbReference type="GO" id="GO:0005634">
    <property type="term" value="C:nucleus"/>
    <property type="evidence" value="ECO:0007669"/>
    <property type="project" value="UniProtKB-SubCell"/>
</dbReference>
<protein>
    <recommendedName>
        <fullName evidence="7">Protein ZIP4 homolog</fullName>
    </recommendedName>
</protein>
<proteinExistence type="predicted"/>
<feature type="region of interest" description="Disordered" evidence="9">
    <location>
        <begin position="279"/>
        <end position="300"/>
    </location>
</feature>
<evidence type="ECO:0000256" key="6">
    <source>
        <dbReference type="ARBA" id="ARBA00023254"/>
    </source>
</evidence>
<feature type="repeat" description="TPR" evidence="8">
    <location>
        <begin position="796"/>
        <end position="829"/>
    </location>
</feature>
<evidence type="ECO:0000256" key="5">
    <source>
        <dbReference type="ARBA" id="ARBA00023242"/>
    </source>
</evidence>
<dbReference type="Proteomes" id="UP000613401">
    <property type="component" value="Unassembled WGS sequence"/>
</dbReference>